<comment type="subcellular location">
    <subcellularLocation>
        <location evidence="1">Nucleus</location>
        <location evidence="1">Nuclear pore complex</location>
    </subcellularLocation>
</comment>
<feature type="region of interest" description="Disordered" evidence="8">
    <location>
        <begin position="539"/>
        <end position="578"/>
    </location>
</feature>
<keyword evidence="6" id="KW-0906">Nuclear pore complex</keyword>
<dbReference type="GO" id="GO:0006406">
    <property type="term" value="P:mRNA export from nucleus"/>
    <property type="evidence" value="ECO:0007669"/>
    <property type="project" value="TreeGrafter"/>
</dbReference>
<keyword evidence="3" id="KW-0509">mRNA transport</keyword>
<dbReference type="GO" id="GO:0000056">
    <property type="term" value="P:ribosomal small subunit export from nucleus"/>
    <property type="evidence" value="ECO:0007669"/>
    <property type="project" value="InterPro"/>
</dbReference>
<accession>A0A2T9Y042</accession>
<dbReference type="GO" id="GO:0005643">
    <property type="term" value="C:nuclear pore"/>
    <property type="evidence" value="ECO:0007669"/>
    <property type="project" value="UniProtKB-SubCell"/>
</dbReference>
<sequence>MAEISGLWLNHLKSHPIFTISNPESEKSTCDSAFRKKKNVLVLDNFFLIGISGQIRVLDLRLVKKITLDCGNFQESVVKTLTDLTSKDQFNIKEIVEALKLVPYIVIAEFGQNEIYQISVNSSKSLLSVLASNGLFIVDLNLKKWKSFYETFNVENPESGTGKIFLLKKPSPVGVFSNEAKLPTSLSSTIENSDDSTPTTGKKHPIDLFWHPLSLTRSHLVILFSSGLVEMYDVLTDILIPEQSFTIFSKNNHSTFTFSQAVSFAMGQPDKAGWERLTLFVVTNDCDIYYATPFVPNKCIFEKRWIDEMLIKCQIEASELISAQQNVGSDVTAPPELYDALNSFEWINYVNDYYKSSTNKSDHDSLILKSSYYDPIYDHECVINFPSNYYSNLSFQEPLLLIPAPCPVETYLNNSSSFDRPDKLNSVDDVCDILVLGTSPVTIIATSLYGSFVNLFALINTITPSWKSRNIKVLGNTSRKPLSLFSLESIDLNSSDALQTGYVFLSSSCVSSNYFFAGSPSGLFQINVKKWVQKFSDKLEPNNDESSSPESHHSKETIENNSGNQLSDSNDTSHPTPDLQSDLVSFMNNLSIDNSGSSFPDYELFSSVNCLISLGKGTQHKLYQPFTGILEIVDNYCSYSLLALIGKNVPIGMSMLFPEEERLLNSSWLFNYQNFFISTDDKKSSCKYTLNLDQSESIEDLESSISLALSSLNSFEPSFKGLDTKKSLPLIKNSSTVSEETLHTLGSFASKIRSVFSNIETINAKLLKRIELQNQEFDRQKARLRELSEPLKNSSDFYNEKVLARVITLIRNNTKIVKRMEDMTLNFLKFHDHLKFIFEERFSRFINYEKAYRNNGSVSTRKDFENIIAKVKKIDVAIKIILTDIFSVYNNLQFSEFMGNTNLNPGSSFNRSSKDKELSTALEYTNWFSNKISYLKDAENEVKNQLMQITRVPLNLNSV</sequence>
<dbReference type="OrthoDB" id="341482at2759"/>
<dbReference type="PANTHER" id="PTHR13257">
    <property type="entry name" value="NUCLEOPORIN NUP84-RELATED"/>
    <property type="match status" value="1"/>
</dbReference>
<keyword evidence="7" id="KW-0539">Nucleus</keyword>
<dbReference type="EMBL" id="MBFS01003625">
    <property type="protein sequence ID" value="PVU85683.1"/>
    <property type="molecule type" value="Genomic_DNA"/>
</dbReference>
<dbReference type="STRING" id="133381.A0A2T9Y042"/>
<evidence type="ECO:0000256" key="7">
    <source>
        <dbReference type="ARBA" id="ARBA00023242"/>
    </source>
</evidence>
<dbReference type="Proteomes" id="UP000245609">
    <property type="component" value="Unassembled WGS sequence"/>
</dbReference>
<name>A0A2T9Y042_9FUNG</name>
<dbReference type="PANTHER" id="PTHR13257:SF0">
    <property type="entry name" value="NUCLEAR PORE COMPLEX PROTEIN NUP88"/>
    <property type="match status" value="1"/>
</dbReference>
<evidence type="ECO:0000256" key="8">
    <source>
        <dbReference type="SAM" id="MobiDB-lite"/>
    </source>
</evidence>
<keyword evidence="4" id="KW-0653">Protein transport</keyword>
<evidence type="ECO:0000256" key="4">
    <source>
        <dbReference type="ARBA" id="ARBA00022927"/>
    </source>
</evidence>
<dbReference type="GO" id="GO:0017056">
    <property type="term" value="F:structural constituent of nuclear pore"/>
    <property type="evidence" value="ECO:0007669"/>
    <property type="project" value="InterPro"/>
</dbReference>
<evidence type="ECO:0000256" key="5">
    <source>
        <dbReference type="ARBA" id="ARBA00023010"/>
    </source>
</evidence>
<reference evidence="9 10" key="1">
    <citation type="journal article" date="2018" name="MBio">
        <title>Comparative Genomics Reveals the Core Gene Toolbox for the Fungus-Insect Symbiosis.</title>
        <authorList>
            <person name="Wang Y."/>
            <person name="Stata M."/>
            <person name="Wang W."/>
            <person name="Stajich J.E."/>
            <person name="White M.M."/>
            <person name="Moncalvo J.M."/>
        </authorList>
    </citation>
    <scope>NUCLEOTIDE SEQUENCE [LARGE SCALE GENOMIC DNA]</scope>
    <source>
        <strain evidence="9 10">SC-DP-2</strain>
    </source>
</reference>
<keyword evidence="5" id="KW-0811">Translocation</keyword>
<comment type="caution">
    <text evidence="9">The sequence shown here is derived from an EMBL/GenBank/DDBJ whole genome shotgun (WGS) entry which is preliminary data.</text>
</comment>
<proteinExistence type="predicted"/>
<keyword evidence="2" id="KW-0813">Transport</keyword>
<evidence type="ECO:0000313" key="9">
    <source>
        <dbReference type="EMBL" id="PVU85683.1"/>
    </source>
</evidence>
<evidence type="ECO:0000313" key="10">
    <source>
        <dbReference type="Proteomes" id="UP000245609"/>
    </source>
</evidence>
<organism evidence="9 10">
    <name type="scientific">Smittium megazygosporum</name>
    <dbReference type="NCBI Taxonomy" id="133381"/>
    <lineage>
        <taxon>Eukaryota</taxon>
        <taxon>Fungi</taxon>
        <taxon>Fungi incertae sedis</taxon>
        <taxon>Zoopagomycota</taxon>
        <taxon>Kickxellomycotina</taxon>
        <taxon>Harpellomycetes</taxon>
        <taxon>Harpellales</taxon>
        <taxon>Legeriomycetaceae</taxon>
        <taxon>Smittium</taxon>
    </lineage>
</organism>
<keyword evidence="10" id="KW-1185">Reference proteome</keyword>
<evidence type="ECO:0000256" key="6">
    <source>
        <dbReference type="ARBA" id="ARBA00023132"/>
    </source>
</evidence>
<dbReference type="InterPro" id="IPR037700">
    <property type="entry name" value="NUP88/NUP82"/>
</dbReference>
<dbReference type="GO" id="GO:0000055">
    <property type="term" value="P:ribosomal large subunit export from nucleus"/>
    <property type="evidence" value="ECO:0007669"/>
    <property type="project" value="InterPro"/>
</dbReference>
<feature type="compositionally biased region" description="Polar residues" evidence="8">
    <location>
        <begin position="559"/>
        <end position="578"/>
    </location>
</feature>
<evidence type="ECO:0000256" key="2">
    <source>
        <dbReference type="ARBA" id="ARBA00022448"/>
    </source>
</evidence>
<dbReference type="GO" id="GO:0006606">
    <property type="term" value="P:protein import into nucleus"/>
    <property type="evidence" value="ECO:0007669"/>
    <property type="project" value="TreeGrafter"/>
</dbReference>
<protein>
    <submittedName>
        <fullName evidence="9">Uncharacterized protein</fullName>
    </submittedName>
</protein>
<gene>
    <name evidence="9" type="ORF">BB560_006950</name>
</gene>
<evidence type="ECO:0000256" key="1">
    <source>
        <dbReference type="ARBA" id="ARBA00004567"/>
    </source>
</evidence>
<dbReference type="AlphaFoldDB" id="A0A2T9Y042"/>
<evidence type="ECO:0000256" key="3">
    <source>
        <dbReference type="ARBA" id="ARBA00022816"/>
    </source>
</evidence>